<gene>
    <name evidence="1" type="ORF">F5148DRAFT_1288277</name>
</gene>
<sequence length="174" mass="17836">MPPCSLPLAFDTHSLSSASDDITTIASTLPAHAPPPVAFAFVPPAVIDPILPTPPLPCPPPPLHPPISALPAPAPLVSPVAAIASVPHTTTIFASSAIVTAPASPTVITVAASVTRPITALVEPIHVNPNRHFIFWLSGVAGTGKSTIAQSIAEYCDSNNWLAASFFFSGNNSK</sequence>
<organism evidence="1 2">
    <name type="scientific">Russula earlei</name>
    <dbReference type="NCBI Taxonomy" id="71964"/>
    <lineage>
        <taxon>Eukaryota</taxon>
        <taxon>Fungi</taxon>
        <taxon>Dikarya</taxon>
        <taxon>Basidiomycota</taxon>
        <taxon>Agaricomycotina</taxon>
        <taxon>Agaricomycetes</taxon>
        <taxon>Russulales</taxon>
        <taxon>Russulaceae</taxon>
        <taxon>Russula</taxon>
    </lineage>
</organism>
<evidence type="ECO:0000313" key="2">
    <source>
        <dbReference type="Proteomes" id="UP001207468"/>
    </source>
</evidence>
<comment type="caution">
    <text evidence="1">The sequence shown here is derived from an EMBL/GenBank/DDBJ whole genome shotgun (WGS) entry which is preliminary data.</text>
</comment>
<reference evidence="1" key="1">
    <citation type="submission" date="2021-03" db="EMBL/GenBank/DDBJ databases">
        <title>Evolutionary priming and transition to the ectomycorrhizal habit in an iconic lineage of mushroom-forming fungi: is preadaptation a requirement?</title>
        <authorList>
            <consortium name="DOE Joint Genome Institute"/>
            <person name="Looney B.P."/>
            <person name="Miyauchi S."/>
            <person name="Morin E."/>
            <person name="Drula E."/>
            <person name="Courty P.E."/>
            <person name="Chicoki N."/>
            <person name="Fauchery L."/>
            <person name="Kohler A."/>
            <person name="Kuo A."/>
            <person name="LaButti K."/>
            <person name="Pangilinan J."/>
            <person name="Lipzen A."/>
            <person name="Riley R."/>
            <person name="Andreopoulos W."/>
            <person name="He G."/>
            <person name="Johnson J."/>
            <person name="Barry K.W."/>
            <person name="Grigoriev I.V."/>
            <person name="Nagy L."/>
            <person name="Hibbett D."/>
            <person name="Henrissat B."/>
            <person name="Matheny P.B."/>
            <person name="Labbe J."/>
            <person name="Martin A.F."/>
        </authorList>
    </citation>
    <scope>NUCLEOTIDE SEQUENCE</scope>
    <source>
        <strain evidence="1">BPL698</strain>
    </source>
</reference>
<evidence type="ECO:0000313" key="1">
    <source>
        <dbReference type="EMBL" id="KAI9455388.1"/>
    </source>
</evidence>
<dbReference type="EMBL" id="JAGFNK010000252">
    <property type="protein sequence ID" value="KAI9455388.1"/>
    <property type="molecule type" value="Genomic_DNA"/>
</dbReference>
<accession>A0ACC0TZW1</accession>
<dbReference type="Proteomes" id="UP001207468">
    <property type="component" value="Unassembled WGS sequence"/>
</dbReference>
<protein>
    <submittedName>
        <fullName evidence="1">Uncharacterized protein</fullName>
    </submittedName>
</protein>
<keyword evidence="2" id="KW-1185">Reference proteome</keyword>
<name>A0ACC0TZW1_9AGAM</name>
<proteinExistence type="predicted"/>